<sequence length="228" mass="24837">MSWNRYGPIVLCLVLVASTCGAEDHPKSDPALRIFTDLPVQIDPNSRYLFYLHGAIIEHAGVRPTHPKFGVYEYREILEIFAGRGFVVISEARPAGTNGAVYAEKVADQVGALMKGGVSPEHITVVGFSKGGGIAITASSILSEERLNFVFMGACGPWLDSRPEIVPHGRLLALREKSDDLVGSCEELFARTTSEGERKEIILELGGGHGAFYRPQSEWLGPVVEWAN</sequence>
<dbReference type="InterPro" id="IPR029058">
    <property type="entry name" value="AB_hydrolase_fold"/>
</dbReference>
<accession>A0A8J7C431</accession>
<evidence type="ECO:0000313" key="2">
    <source>
        <dbReference type="EMBL" id="MBD3869961.1"/>
    </source>
</evidence>
<dbReference type="SUPFAM" id="SSF53474">
    <property type="entry name" value="alpha/beta-Hydrolases"/>
    <property type="match status" value="1"/>
</dbReference>
<protein>
    <submittedName>
        <fullName evidence="2">Alpha/beta hydrolase</fullName>
    </submittedName>
</protein>
<name>A0A8J7C431_9BACT</name>
<keyword evidence="1" id="KW-0732">Signal</keyword>
<dbReference type="Gene3D" id="3.40.50.1820">
    <property type="entry name" value="alpha/beta hydrolase"/>
    <property type="match status" value="1"/>
</dbReference>
<dbReference type="Proteomes" id="UP000598633">
    <property type="component" value="Unassembled WGS sequence"/>
</dbReference>
<reference evidence="2 3" key="1">
    <citation type="submission" date="2020-08" db="EMBL/GenBank/DDBJ databases">
        <title>Acidobacteriota in marine sediments use diverse sulfur dissimilation pathways.</title>
        <authorList>
            <person name="Wasmund K."/>
        </authorList>
    </citation>
    <scope>NUCLEOTIDE SEQUENCE [LARGE SCALE GENOMIC DNA]</scope>
    <source>
        <strain evidence="2">MAG AM3-A</strain>
    </source>
</reference>
<feature type="signal peptide" evidence="1">
    <location>
        <begin position="1"/>
        <end position="22"/>
    </location>
</feature>
<gene>
    <name evidence="2" type="ORF">IFJ97_01210</name>
</gene>
<organism evidence="2 3">
    <name type="scientific">Candidatus Sulfomarinibacter kjeldsenii</name>
    <dbReference type="NCBI Taxonomy" id="2885994"/>
    <lineage>
        <taxon>Bacteria</taxon>
        <taxon>Pseudomonadati</taxon>
        <taxon>Acidobacteriota</taxon>
        <taxon>Thermoanaerobaculia</taxon>
        <taxon>Thermoanaerobaculales</taxon>
        <taxon>Candidatus Sulfomarinibacteraceae</taxon>
        <taxon>Candidatus Sulfomarinibacter</taxon>
    </lineage>
</organism>
<keyword evidence="2" id="KW-0378">Hydrolase</keyword>
<feature type="chain" id="PRO_5035271636" evidence="1">
    <location>
        <begin position="23"/>
        <end position="228"/>
    </location>
</feature>
<proteinExistence type="predicted"/>
<comment type="caution">
    <text evidence="2">The sequence shown here is derived from an EMBL/GenBank/DDBJ whole genome shotgun (WGS) entry which is preliminary data.</text>
</comment>
<dbReference type="EMBL" id="JACXWA010000014">
    <property type="protein sequence ID" value="MBD3869961.1"/>
    <property type="molecule type" value="Genomic_DNA"/>
</dbReference>
<dbReference type="AlphaFoldDB" id="A0A8J7C431"/>
<evidence type="ECO:0000313" key="3">
    <source>
        <dbReference type="Proteomes" id="UP000598633"/>
    </source>
</evidence>
<evidence type="ECO:0000256" key="1">
    <source>
        <dbReference type="SAM" id="SignalP"/>
    </source>
</evidence>
<dbReference type="GO" id="GO:0016787">
    <property type="term" value="F:hydrolase activity"/>
    <property type="evidence" value="ECO:0007669"/>
    <property type="project" value="UniProtKB-KW"/>
</dbReference>